<evidence type="ECO:0000313" key="3">
    <source>
        <dbReference type="Proteomes" id="UP000623269"/>
    </source>
</evidence>
<evidence type="ECO:0000313" key="2">
    <source>
        <dbReference type="EMBL" id="MBH1941292.1"/>
    </source>
</evidence>
<dbReference type="RefSeq" id="WP_197661510.1">
    <property type="nucleotide sequence ID" value="NZ_JAEAGR010000010.1"/>
</dbReference>
<accession>A0A8J7KX38</accession>
<evidence type="ECO:0000256" key="1">
    <source>
        <dbReference type="ARBA" id="ARBA00022801"/>
    </source>
</evidence>
<dbReference type="AlphaFoldDB" id="A0A8J7KX38"/>
<keyword evidence="3" id="KW-1185">Reference proteome</keyword>
<reference evidence="2" key="1">
    <citation type="submission" date="2020-12" db="EMBL/GenBank/DDBJ databases">
        <title>M. sibirica DSM 26468T genome.</title>
        <authorList>
            <person name="Thieme N."/>
            <person name="Rettenmaier R."/>
            <person name="Zverlov V."/>
            <person name="Liebl W."/>
        </authorList>
    </citation>
    <scope>NUCLEOTIDE SEQUENCE</scope>
    <source>
        <strain evidence="2">DSM 26468</strain>
    </source>
</reference>
<comment type="caution">
    <text evidence="2">The sequence shown here is derived from an EMBL/GenBank/DDBJ whole genome shotgun (WGS) entry which is preliminary data.</text>
</comment>
<dbReference type="Pfam" id="PF10926">
    <property type="entry name" value="DUF2800"/>
    <property type="match status" value="1"/>
</dbReference>
<proteinExistence type="predicted"/>
<dbReference type="InterPro" id="IPR021229">
    <property type="entry name" value="DUF2800"/>
</dbReference>
<sequence>MPKHALLSASSSHRWLQCPPSAKLCAEEDNKSSPYAQEGTDAHSLCQFKLEQALGINSKDPTENLDFYNGEMEICAEEYASFVIEQLAEAKLYCSDPVILIEQRLDFSKYVENGFGTGDCVIVADGILQVIDYKHGLGILVSAEENPQMMCYALGAIELFDGIYDIDTVKMTIFQPRRDNISTYTLSKEELITWGNEVLSPIAKLAYAGEGEFKAGDHCQFCKIKATCRKRAEYNLELAKYDFEMPSNLDDTEISVILTKVDNLVTWVNDIKEYALQQALSGTKYDGFKVVEGRSTRKYTDEQAVADAVTSAGFDPYENKLLGITAMTSVLGKKKFEEVLGSLVIKAPGKPTLVPENDKRPEFNTAQIDFK</sequence>
<dbReference type="Gene3D" id="3.90.320.10">
    <property type="match status" value="1"/>
</dbReference>
<protein>
    <submittedName>
        <fullName evidence="2">DUF2800 domain-containing protein</fullName>
    </submittedName>
</protein>
<dbReference type="Proteomes" id="UP000623269">
    <property type="component" value="Unassembled WGS sequence"/>
</dbReference>
<keyword evidence="1" id="KW-0378">Hydrolase</keyword>
<name>A0A8J7KX38_9FIRM</name>
<gene>
    <name evidence="2" type="ORF">I5677_10340</name>
</gene>
<dbReference type="EMBL" id="JAEAGR010000010">
    <property type="protein sequence ID" value="MBH1941292.1"/>
    <property type="molecule type" value="Genomic_DNA"/>
</dbReference>
<dbReference type="InterPro" id="IPR011604">
    <property type="entry name" value="PDDEXK-like_dom_sf"/>
</dbReference>
<dbReference type="GO" id="GO:0016787">
    <property type="term" value="F:hydrolase activity"/>
    <property type="evidence" value="ECO:0007669"/>
    <property type="project" value="UniProtKB-KW"/>
</dbReference>
<organism evidence="2 3">
    <name type="scientific">Mobilitalea sibirica</name>
    <dbReference type="NCBI Taxonomy" id="1462919"/>
    <lineage>
        <taxon>Bacteria</taxon>
        <taxon>Bacillati</taxon>
        <taxon>Bacillota</taxon>
        <taxon>Clostridia</taxon>
        <taxon>Lachnospirales</taxon>
        <taxon>Lachnospiraceae</taxon>
        <taxon>Mobilitalea</taxon>
    </lineage>
</organism>